<keyword evidence="1" id="KW-0560">Oxidoreductase</keyword>
<evidence type="ECO:0000256" key="1">
    <source>
        <dbReference type="ARBA" id="ARBA00023002"/>
    </source>
</evidence>
<protein>
    <submittedName>
        <fullName evidence="4">D-2-hydroxyacid dehydrogenase</fullName>
    </submittedName>
</protein>
<accession>A0ABV7BU82</accession>
<dbReference type="PANTHER" id="PTHR43333:SF1">
    <property type="entry name" value="D-ISOMER SPECIFIC 2-HYDROXYACID DEHYDROGENASE NAD-BINDING DOMAIN-CONTAINING PROTEIN"/>
    <property type="match status" value="1"/>
</dbReference>
<evidence type="ECO:0000256" key="2">
    <source>
        <dbReference type="ARBA" id="ARBA00023027"/>
    </source>
</evidence>
<gene>
    <name evidence="4" type="ORF">ACFOD3_10225</name>
</gene>
<proteinExistence type="predicted"/>
<dbReference type="InterPro" id="IPR006140">
    <property type="entry name" value="D-isomer_DH_NAD-bd"/>
</dbReference>
<evidence type="ECO:0000313" key="4">
    <source>
        <dbReference type="EMBL" id="MFC3000271.1"/>
    </source>
</evidence>
<organism evidence="4 5">
    <name type="scientific">Falsiroseomonas tokyonensis</name>
    <dbReference type="NCBI Taxonomy" id="430521"/>
    <lineage>
        <taxon>Bacteria</taxon>
        <taxon>Pseudomonadati</taxon>
        <taxon>Pseudomonadota</taxon>
        <taxon>Alphaproteobacteria</taxon>
        <taxon>Acetobacterales</taxon>
        <taxon>Roseomonadaceae</taxon>
        <taxon>Falsiroseomonas</taxon>
    </lineage>
</organism>
<evidence type="ECO:0000313" key="5">
    <source>
        <dbReference type="Proteomes" id="UP001595420"/>
    </source>
</evidence>
<dbReference type="Proteomes" id="UP001595420">
    <property type="component" value="Unassembled WGS sequence"/>
</dbReference>
<dbReference type="CDD" id="cd05300">
    <property type="entry name" value="2-Hacid_dh_1"/>
    <property type="match status" value="1"/>
</dbReference>
<evidence type="ECO:0000259" key="3">
    <source>
        <dbReference type="Pfam" id="PF02826"/>
    </source>
</evidence>
<name>A0ABV7BU82_9PROT</name>
<keyword evidence="2" id="KW-0520">NAD</keyword>
<dbReference type="Pfam" id="PF02826">
    <property type="entry name" value="2-Hacid_dh_C"/>
    <property type="match status" value="1"/>
</dbReference>
<dbReference type="PANTHER" id="PTHR43333">
    <property type="entry name" value="2-HACID_DH_C DOMAIN-CONTAINING PROTEIN"/>
    <property type="match status" value="1"/>
</dbReference>
<dbReference type="RefSeq" id="WP_216836310.1">
    <property type="nucleotide sequence ID" value="NZ_JAFNJS010000002.1"/>
</dbReference>
<dbReference type="EMBL" id="JBHRSB010000002">
    <property type="protein sequence ID" value="MFC3000271.1"/>
    <property type="molecule type" value="Genomic_DNA"/>
</dbReference>
<feature type="domain" description="D-isomer specific 2-hydroxyacid dehydrogenase NAD-binding" evidence="3">
    <location>
        <begin position="120"/>
        <end position="292"/>
    </location>
</feature>
<comment type="caution">
    <text evidence="4">The sequence shown here is derived from an EMBL/GenBank/DDBJ whole genome shotgun (WGS) entry which is preliminary data.</text>
</comment>
<keyword evidence="5" id="KW-1185">Reference proteome</keyword>
<sequence length="330" mass="35037">MRIHIQNPQGETLFPVTPAQVAAALARHPEIGSPEFSYAEDDAGFAAAMAEAEVLLTWTRVVKARFPVGALPGIAPRLKVIACTSAGLDGLSPFTWLPPEIVLLNNRGAHAAKAGEFALMSLLMLANHIPFFGTQQRGESWTKRFGSTLAGRTVCILGLGSIGGTAAKHAKAFGMKVIGVRNSATPHEHCDEVVTTAGLDSALARAEFLLLACPLTPETRGLIDRRRIGLLPAGAKLVNMARGAVWDQDAVCDALEAGALAGVVTDVAVPEPLPAGHRLWRTPGMLVVPHVSSDDPATYNDDTLDILFRNLLAMRAGQPAPNRVEPERGY</sequence>
<reference evidence="5" key="1">
    <citation type="journal article" date="2019" name="Int. J. Syst. Evol. Microbiol.">
        <title>The Global Catalogue of Microorganisms (GCM) 10K type strain sequencing project: providing services to taxonomists for standard genome sequencing and annotation.</title>
        <authorList>
            <consortium name="The Broad Institute Genomics Platform"/>
            <consortium name="The Broad Institute Genome Sequencing Center for Infectious Disease"/>
            <person name="Wu L."/>
            <person name="Ma J."/>
        </authorList>
    </citation>
    <scope>NUCLEOTIDE SEQUENCE [LARGE SCALE GENOMIC DNA]</scope>
    <source>
        <strain evidence="5">CGMCC 1.16855</strain>
    </source>
</reference>